<evidence type="ECO:0000256" key="4">
    <source>
        <dbReference type="ARBA" id="ARBA00023027"/>
    </source>
</evidence>
<dbReference type="InterPro" id="IPR016162">
    <property type="entry name" value="Ald_DH_N"/>
</dbReference>
<dbReference type="Pfam" id="PF01619">
    <property type="entry name" value="Pro_dh"/>
    <property type="match status" value="1"/>
</dbReference>
<feature type="domain" description="Proline dehydrogenase" evidence="9">
    <location>
        <begin position="179"/>
        <end position="468"/>
    </location>
</feature>
<comment type="pathway">
    <text evidence="1">Amino-acid degradation; L-proline degradation into L-glutamate; L-glutamate from L-proline: step 2/2.</text>
</comment>
<feature type="active site" evidence="6">
    <location>
        <position position="794"/>
    </location>
</feature>
<protein>
    <recommendedName>
        <fullName evidence="2">L-glutamate gamma-semialdehyde dehydrogenase</fullName>
        <ecNumber evidence="2">1.2.1.88</ecNumber>
    </recommendedName>
</protein>
<dbReference type="InterPro" id="IPR025703">
    <property type="entry name" value="Bifunct_PutA"/>
</dbReference>
<dbReference type="KEGG" id="rkr:I6G21_07830"/>
<dbReference type="PANTHER" id="PTHR42862:SF1">
    <property type="entry name" value="DELTA-1-PYRROLINE-5-CARBOXYLATE DEHYDROGENASE 2, ISOFORM A-RELATED"/>
    <property type="match status" value="1"/>
</dbReference>
<evidence type="ECO:0000256" key="7">
    <source>
        <dbReference type="SAM" id="MobiDB-lite"/>
    </source>
</evidence>
<dbReference type="AlphaFoldDB" id="A0A7T3CFG3"/>
<dbReference type="EC" id="1.2.1.88" evidence="2"/>
<dbReference type="InterPro" id="IPR016161">
    <property type="entry name" value="Ald_DH/histidinol_DH"/>
</dbReference>
<dbReference type="Gene3D" id="3.20.20.220">
    <property type="match status" value="1"/>
</dbReference>
<dbReference type="EMBL" id="CP065738">
    <property type="protein sequence ID" value="QPT53183.1"/>
    <property type="molecule type" value="Genomic_DNA"/>
</dbReference>
<name>A0A7T3CFG3_9MICC</name>
<evidence type="ECO:0000256" key="6">
    <source>
        <dbReference type="PIRSR" id="PIRSR000197-1"/>
    </source>
</evidence>
<dbReference type="InterPro" id="IPR016160">
    <property type="entry name" value="Ald_DH_CS_CYS"/>
</dbReference>
<sequence>MNCQKVSFLLHRVLDHTGSQHPADRALGTVPRRIAPARSRGGVPMTTHPFDAPELQRLAEQAGELVSRWVEASAEIPEDKAAEQLAGVLKDPHGLEFTVGFVDGVIRPEDDAAAGHNLGRLAPIVPKFLPWHLRAAVRAGGLVAPKASWPTIPLARRALREMVGHLIVDARDEKLGPAIEHLTAGGNKLNINLLGEAVLGDAEAERRLRETERLLRRDDVDYVSVKVSAVSGPHAPWSFDEVVDTAVRRLTPLYEYAASAPTPKFINLDMEEYKDLDLTIAVFTRILDQPQLRGLEAGIVLQAYLPDTLAAMQRLQEWATRRVEAGGSRIKVRLVKGANLSMELVEAAVHQWPLTTWDSKGATDANYKRVLDWALRPERTRSIRLGIAGHNLFDIAFAHLLSQQRGVQEDVEFEMLIGMAAQQAEVVRRDVGALLLYTPVVRPEEFDVAISYLVRRLEENASSENFMSAVFDLADSRFLFDREKVRFQRALAAVTDEVPAPNRTQDRAAETEQSVFRPEDGFANCPDTDTSLAANREWGRRILERVPGSSLGQELIEESFLTDEEQVREALATAQRAGRAWGERPAAERAAILRRVGVVLGLKRAELLEVMASEAGKLLDQGDPEVSEAIDFANYYAQLAEELERVDGAQFHPVDVTLVTPPWNFPVAIPTGSALAALAAGSAVIFKPAAEAQRCGAVIAEALWEAGVPREALQLVQVDEKAHGRQLVSAPEIDRVILTGAYETAELFRSFRPDLQLFGETSGKNSIIVTPHADLDLAVKDVVQSAFGHAGQKCSAASTVILVGTAATSRRFRNQLVDAVRSLHVAHPEDITAQMGPVIAAPEGKLLRGLTQLGEGEHWVIEPRQLDETGKLWSPGVRAGVRPGSEYHLTEYFGPILGVMTAETLEEAIELQNAPEYGLTAGLHSLNSEELALWLDRVQAGNVYVNRGITGAIVRRQSFGGWKKSSVGTGTKAGGPSYLMALGEWTSRPSTAIATPSAEPVKELLRRVREPHALSAVQREFLTRATSSDAAAWAAEFGLGHDPSQLGVERNILRYVPQPVHVRADADADLAHTLRVLAAGLAAGAPITFSTARPVPVSVAGALEQAGVRIVEESDDAWRDALRGIRRRGPRELAGTRFEGMRIRLIGADHASVYEALEGRPDLGIYHGPVTEAGRVEMLPFLREQAVSITAHRFGNPDRFSEGVI</sequence>
<dbReference type="InterPro" id="IPR015590">
    <property type="entry name" value="Aldehyde_DH_dom"/>
</dbReference>
<dbReference type="GO" id="GO:0003700">
    <property type="term" value="F:DNA-binding transcription factor activity"/>
    <property type="evidence" value="ECO:0007669"/>
    <property type="project" value="InterPro"/>
</dbReference>
<dbReference type="PANTHER" id="PTHR42862">
    <property type="entry name" value="DELTA-1-PYRROLINE-5-CARBOXYLATE DEHYDROGENASE 1, ISOFORM A-RELATED"/>
    <property type="match status" value="1"/>
</dbReference>
<comment type="catalytic activity">
    <reaction evidence="5">
        <text>L-glutamate 5-semialdehyde + NAD(+) + H2O = L-glutamate + NADH + 2 H(+)</text>
        <dbReference type="Rhea" id="RHEA:30235"/>
        <dbReference type="ChEBI" id="CHEBI:15377"/>
        <dbReference type="ChEBI" id="CHEBI:15378"/>
        <dbReference type="ChEBI" id="CHEBI:29985"/>
        <dbReference type="ChEBI" id="CHEBI:57540"/>
        <dbReference type="ChEBI" id="CHEBI:57945"/>
        <dbReference type="ChEBI" id="CHEBI:58066"/>
        <dbReference type="EC" id="1.2.1.88"/>
    </reaction>
</comment>
<evidence type="ECO:0000313" key="10">
    <source>
        <dbReference type="EMBL" id="QPT53183.1"/>
    </source>
</evidence>
<organism evidence="10 11">
    <name type="scientific">Rothia kristinae</name>
    <dbReference type="NCBI Taxonomy" id="37923"/>
    <lineage>
        <taxon>Bacteria</taxon>
        <taxon>Bacillati</taxon>
        <taxon>Actinomycetota</taxon>
        <taxon>Actinomycetes</taxon>
        <taxon>Micrococcales</taxon>
        <taxon>Micrococcaceae</taxon>
        <taxon>Rothia</taxon>
    </lineage>
</organism>
<accession>A0A7T3CFG3</accession>
<feature type="region of interest" description="Disordered" evidence="7">
    <location>
        <begin position="501"/>
        <end position="522"/>
    </location>
</feature>
<dbReference type="Proteomes" id="UP000594975">
    <property type="component" value="Chromosome"/>
</dbReference>
<gene>
    <name evidence="10" type="ORF">I6G21_07830</name>
</gene>
<dbReference type="SUPFAM" id="SSF53720">
    <property type="entry name" value="ALDH-like"/>
    <property type="match status" value="1"/>
</dbReference>
<dbReference type="InterPro" id="IPR002872">
    <property type="entry name" value="Proline_DH_dom"/>
</dbReference>
<evidence type="ECO:0000256" key="2">
    <source>
        <dbReference type="ARBA" id="ARBA00012884"/>
    </source>
</evidence>
<reference evidence="10 11" key="1">
    <citation type="submission" date="2020-12" db="EMBL/GenBank/DDBJ databases">
        <title>FDA dAtabase for Regulatory Grade micrObial Sequences (FDA-ARGOS): Supporting development and validation of Infectious Disease Dx tests.</title>
        <authorList>
            <person name="Sproer C."/>
            <person name="Gronow S."/>
            <person name="Severitt S."/>
            <person name="Schroder I."/>
            <person name="Tallon L."/>
            <person name="Sadzewicz L."/>
            <person name="Zhao X."/>
            <person name="Boylan J."/>
            <person name="Ott S."/>
            <person name="Bowen H."/>
            <person name="Vavikolanu K."/>
            <person name="Mehta A."/>
            <person name="Aluvathingal J."/>
            <person name="Nadendla S."/>
            <person name="Lowell S."/>
            <person name="Myers T."/>
            <person name="Yan Y."/>
            <person name="Sichtig H."/>
        </authorList>
    </citation>
    <scope>NUCLEOTIDE SEQUENCE [LARGE SCALE GENOMIC DNA]</scope>
    <source>
        <strain evidence="10 11">FDAARGOS_864</strain>
    </source>
</reference>
<feature type="domain" description="Aldehyde dehydrogenase" evidence="8">
    <location>
        <begin position="557"/>
        <end position="980"/>
    </location>
</feature>
<evidence type="ECO:0000259" key="8">
    <source>
        <dbReference type="Pfam" id="PF00171"/>
    </source>
</evidence>
<dbReference type="PIRSF" id="PIRSF000197">
    <property type="entry name" value="Bifunct_PutA"/>
    <property type="match status" value="1"/>
</dbReference>
<dbReference type="GO" id="GO:0010133">
    <property type="term" value="P:L-proline catabolic process to L-glutamate"/>
    <property type="evidence" value="ECO:0007669"/>
    <property type="project" value="InterPro"/>
</dbReference>
<dbReference type="Gene3D" id="3.40.309.10">
    <property type="entry name" value="Aldehyde Dehydrogenase, Chain A, domain 2"/>
    <property type="match status" value="1"/>
</dbReference>
<keyword evidence="3" id="KW-0560">Oxidoreductase</keyword>
<dbReference type="Pfam" id="PF00171">
    <property type="entry name" value="Aldedh"/>
    <property type="match status" value="1"/>
</dbReference>
<evidence type="ECO:0000256" key="3">
    <source>
        <dbReference type="ARBA" id="ARBA00023002"/>
    </source>
</evidence>
<evidence type="ECO:0000256" key="1">
    <source>
        <dbReference type="ARBA" id="ARBA00004786"/>
    </source>
</evidence>
<dbReference type="InterPro" id="IPR050485">
    <property type="entry name" value="Proline_metab_enzyme"/>
</dbReference>
<keyword evidence="4" id="KW-0520">NAD</keyword>
<dbReference type="GO" id="GO:0003842">
    <property type="term" value="F:L-glutamate gamma-semialdehyde dehydrogenase activity"/>
    <property type="evidence" value="ECO:0007669"/>
    <property type="project" value="UniProtKB-EC"/>
</dbReference>
<proteinExistence type="predicted"/>
<dbReference type="SUPFAM" id="SSF51730">
    <property type="entry name" value="FAD-linked oxidoreductase"/>
    <property type="match status" value="1"/>
</dbReference>
<dbReference type="GO" id="GO:0009898">
    <property type="term" value="C:cytoplasmic side of plasma membrane"/>
    <property type="evidence" value="ECO:0007669"/>
    <property type="project" value="TreeGrafter"/>
</dbReference>
<evidence type="ECO:0000313" key="11">
    <source>
        <dbReference type="Proteomes" id="UP000594975"/>
    </source>
</evidence>
<dbReference type="PROSITE" id="PS00070">
    <property type="entry name" value="ALDEHYDE_DEHYDR_CYS"/>
    <property type="match status" value="1"/>
</dbReference>
<feature type="active site" evidence="6">
    <location>
        <position position="760"/>
    </location>
</feature>
<dbReference type="InterPro" id="IPR016163">
    <property type="entry name" value="Ald_DH_C"/>
</dbReference>
<evidence type="ECO:0000259" key="9">
    <source>
        <dbReference type="Pfam" id="PF01619"/>
    </source>
</evidence>
<dbReference type="InterPro" id="IPR029041">
    <property type="entry name" value="FAD-linked_oxidoreductase-like"/>
</dbReference>
<evidence type="ECO:0000256" key="5">
    <source>
        <dbReference type="ARBA" id="ARBA00048142"/>
    </source>
</evidence>
<dbReference type="GO" id="GO:0004657">
    <property type="term" value="F:proline dehydrogenase activity"/>
    <property type="evidence" value="ECO:0007669"/>
    <property type="project" value="InterPro"/>
</dbReference>
<dbReference type="Gene3D" id="3.40.605.10">
    <property type="entry name" value="Aldehyde Dehydrogenase, Chain A, domain 1"/>
    <property type="match status" value="1"/>
</dbReference>